<sequence>MSTEETTCRQVGSRLDSKTANCRFDHTLTPNNRTDPVQLRLPPPQQGLAIYPLRYAVLRHAFPRAKFPMLDFSGYAELGDGYHLGVRELRPRTQLYLLYTENGTFKHKHYQVTDAVQFAEIVPPEDAGETTTSTDQQGNPVTDMPTVSSDVGFITAPLPTAEREIGDTAYLLTCDTPLTATVLGKLERNEGGLRTATTTEIRLKGGTRQPHVLGTEALKDVPALAEDGEQRLSLIDWSENQPQEMLGGETIHLVCQRRAQQPGQSQRLPPIAVALHDPVGVMSEFGHLTGSHVLDLQEWSDHEQVPRKVMVSQWIDELGQQKARSVELNTYNNDYIGSATQGASGGAANAARDQAYRAGLAARDKRLESARNDERKQFMATYEQKRQEFITAIDKTAAAAYAMYSAVELRHGAVMQLYDETDVESFICLRRAVTYSMTVLACDPQGRQVLEAMLPEAGPTGLMARAIKGFPDFADFVDVGLAVAQQGGLVAASLATDRIRQLAERVPPDDTSRYLSNIIAELVARKRLRTPEAFERSIYFRALQLLEGSLVGREPTDPKNAGKWLLELTNGKAVNGFRPSTLARHNNELISLYKSEPVQSHISEINRTVKELRESSNNWHGLKFSFGAYGIFLGTYNLHEVINKLGNDDGPVLVNSLSLASGLLATGSSVAVAGEAGHQGREAAARTRANAGAATQAQHRATRYGNWAIGMLAASAATTSFKELLLAANANSAGQATAHAAGSVLQAAAATTGGLHLMGRLSTQQHAGTLAQLSRTAMTSMGKRAAGTGVAAGVARAAFGIARLGSGPIGWTLLALELSYQTIRVWNDKNTEERKVTDWIARSIWGTGIHRNRIFSDETLSPFTPEEETKEFYRFFMEPHIETDVAVLRTLASVNIPAWGTINKIRHGSYLPADARTVTVALPGWKPQVSAYIITQHNEFRFTGIQKTLDDPDLVQLRKGVGVGYISYPTDTLGGNIEVKYWPNAFAEPDLVLEMEKT</sequence>
<evidence type="ECO:0000256" key="1">
    <source>
        <dbReference type="SAM" id="MobiDB-lite"/>
    </source>
</evidence>
<accession>A0A4Q9QUD5</accession>
<dbReference type="EMBL" id="QJUL01000044">
    <property type="protein sequence ID" value="TBU86946.1"/>
    <property type="molecule type" value="Genomic_DNA"/>
</dbReference>
<reference evidence="2 3" key="1">
    <citation type="submission" date="2018-06" db="EMBL/GenBank/DDBJ databases">
        <title>Three novel Pseudomonas species isolated from symptomatic oak.</title>
        <authorList>
            <person name="Bueno-Gonzalez V."/>
            <person name="Brady C."/>
        </authorList>
    </citation>
    <scope>NUCLEOTIDE SEQUENCE [LARGE SCALE GENOMIC DNA]</scope>
    <source>
        <strain evidence="2 3">P6B</strain>
    </source>
</reference>
<organism evidence="2 3">
    <name type="scientific">Phytopseudomonas dryadis</name>
    <dbReference type="NCBI Taxonomy" id="2487520"/>
    <lineage>
        <taxon>Bacteria</taxon>
        <taxon>Pseudomonadati</taxon>
        <taxon>Pseudomonadota</taxon>
        <taxon>Gammaproteobacteria</taxon>
        <taxon>Pseudomonadales</taxon>
        <taxon>Pseudomonadaceae</taxon>
        <taxon>Phytopseudomonas</taxon>
    </lineage>
</organism>
<comment type="caution">
    <text evidence="2">The sequence shown here is derived from an EMBL/GenBank/DDBJ whole genome shotgun (WGS) entry which is preliminary data.</text>
</comment>
<dbReference type="AlphaFoldDB" id="A0A4Q9QUD5"/>
<name>A0A4Q9QUD5_9GAMM</name>
<proteinExistence type="predicted"/>
<gene>
    <name evidence="2" type="ORF">DNK44_21770</name>
</gene>
<feature type="compositionally biased region" description="Polar residues" evidence="1">
    <location>
        <begin position="129"/>
        <end position="148"/>
    </location>
</feature>
<feature type="region of interest" description="Disordered" evidence="1">
    <location>
        <begin position="126"/>
        <end position="148"/>
    </location>
</feature>
<dbReference type="OrthoDB" id="8664525at2"/>
<evidence type="ECO:0000313" key="3">
    <source>
        <dbReference type="Proteomes" id="UP000293172"/>
    </source>
</evidence>
<dbReference type="RefSeq" id="WP_131199018.1">
    <property type="nucleotide sequence ID" value="NZ_QJUL01000044.1"/>
</dbReference>
<evidence type="ECO:0000313" key="2">
    <source>
        <dbReference type="EMBL" id="TBU86946.1"/>
    </source>
</evidence>
<protein>
    <submittedName>
        <fullName evidence="2">Uncharacterized protein</fullName>
    </submittedName>
</protein>
<dbReference type="Proteomes" id="UP000293172">
    <property type="component" value="Unassembled WGS sequence"/>
</dbReference>